<name>A0A0D2BFF1_9EURO</name>
<feature type="region of interest" description="Disordered" evidence="1">
    <location>
        <begin position="140"/>
        <end position="261"/>
    </location>
</feature>
<evidence type="ECO:0000313" key="3">
    <source>
        <dbReference type="Proteomes" id="UP000053328"/>
    </source>
</evidence>
<dbReference type="RefSeq" id="XP_016230275.1">
    <property type="nucleotide sequence ID" value="XM_016386143.1"/>
</dbReference>
<gene>
    <name evidence="2" type="ORF">PV08_11835</name>
</gene>
<dbReference type="Proteomes" id="UP000053328">
    <property type="component" value="Unassembled WGS sequence"/>
</dbReference>
<organism evidence="2 3">
    <name type="scientific">Exophiala spinifera</name>
    <dbReference type="NCBI Taxonomy" id="91928"/>
    <lineage>
        <taxon>Eukaryota</taxon>
        <taxon>Fungi</taxon>
        <taxon>Dikarya</taxon>
        <taxon>Ascomycota</taxon>
        <taxon>Pezizomycotina</taxon>
        <taxon>Eurotiomycetes</taxon>
        <taxon>Chaetothyriomycetidae</taxon>
        <taxon>Chaetothyriales</taxon>
        <taxon>Herpotrichiellaceae</taxon>
        <taxon>Exophiala</taxon>
    </lineage>
</organism>
<sequence>MEEEDDLIQMAEDDLWMNAITFDPFDLVGLAPTAHLTWDLYEKRLKELSRTLHPDKISLFYCKNDRVILGRPPWPRQHHVNLLRGYMSNLSEEARGVSFTRMKYFWRQYSVSTWNAGALIAHEPVAIVLQPDPQYYPQALRPRNHVPGWRSPTQKEIDDGMVDDSGAWKNESGRKLFPDLKAYSPYNNPRHTREYSEGHASSMRATAGPSAVHDSHHPTDSGDTANLHPGMSHRSSDNGAPGLYDNSHQGRRGESAQRPILLGPRRRSWHPRMGTLPEQPTSLARFRPRIIRREESMTNRIYQDETGFFNQVLHPFEYRDAKINNVRVKLADIFVGTVPAATGPPAAVYASWTGKGFRFRVLGRSPSGNQVALLKTASGRRERAVPFEEINLEGGWVGATEDWIRFRTWELQPRATQKLLQIT</sequence>
<keyword evidence="3" id="KW-1185">Reference proteome</keyword>
<reference evidence="2 3" key="1">
    <citation type="submission" date="2015-01" db="EMBL/GenBank/DDBJ databases">
        <title>The Genome Sequence of Exophiala spinifera CBS89968.</title>
        <authorList>
            <consortium name="The Broad Institute Genomics Platform"/>
            <person name="Cuomo C."/>
            <person name="de Hoog S."/>
            <person name="Gorbushina A."/>
            <person name="Stielow B."/>
            <person name="Teixiera M."/>
            <person name="Abouelleil A."/>
            <person name="Chapman S.B."/>
            <person name="Priest M."/>
            <person name="Young S.K."/>
            <person name="Wortman J."/>
            <person name="Nusbaum C."/>
            <person name="Birren B."/>
        </authorList>
    </citation>
    <scope>NUCLEOTIDE SEQUENCE [LARGE SCALE GENOMIC DNA]</scope>
    <source>
        <strain evidence="2 3">CBS 89968</strain>
    </source>
</reference>
<dbReference type="OrthoDB" id="4120764at2759"/>
<evidence type="ECO:0000256" key="1">
    <source>
        <dbReference type="SAM" id="MobiDB-lite"/>
    </source>
</evidence>
<dbReference type="GeneID" id="27338918"/>
<dbReference type="HOGENOM" id="CLU_648960_0_0_1"/>
<dbReference type="AlphaFoldDB" id="A0A0D2BFF1"/>
<evidence type="ECO:0000313" key="2">
    <source>
        <dbReference type="EMBL" id="KIW10059.1"/>
    </source>
</evidence>
<accession>A0A0D2BFF1</accession>
<dbReference type="VEuPathDB" id="FungiDB:PV08_11835"/>
<protein>
    <submittedName>
        <fullName evidence="2">Uncharacterized protein</fullName>
    </submittedName>
</protein>
<proteinExistence type="predicted"/>
<dbReference type="EMBL" id="KN847501">
    <property type="protein sequence ID" value="KIW10059.1"/>
    <property type="molecule type" value="Genomic_DNA"/>
</dbReference>